<evidence type="ECO:0000256" key="2">
    <source>
        <dbReference type="ARBA" id="ARBA00023125"/>
    </source>
</evidence>
<feature type="compositionally biased region" description="Low complexity" evidence="3">
    <location>
        <begin position="58"/>
        <end position="69"/>
    </location>
</feature>
<feature type="compositionally biased region" description="Basic and acidic residues" evidence="3">
    <location>
        <begin position="44"/>
        <end position="54"/>
    </location>
</feature>
<dbReference type="SUPFAM" id="SSF46689">
    <property type="entry name" value="Homeodomain-like"/>
    <property type="match status" value="1"/>
</dbReference>
<dbReference type="InterPro" id="IPR050560">
    <property type="entry name" value="MYB_TF"/>
</dbReference>
<dbReference type="GO" id="GO:0000978">
    <property type="term" value="F:RNA polymerase II cis-regulatory region sequence-specific DNA binding"/>
    <property type="evidence" value="ECO:0007669"/>
    <property type="project" value="TreeGrafter"/>
</dbReference>
<evidence type="ECO:0000259" key="4">
    <source>
        <dbReference type="PROSITE" id="PS50090"/>
    </source>
</evidence>
<keyword evidence="2" id="KW-0238">DNA-binding</keyword>
<dbReference type="InterPro" id="IPR001005">
    <property type="entry name" value="SANT/Myb"/>
</dbReference>
<organism evidence="6">
    <name type="scientific">Mucochytrium quahogii</name>
    <dbReference type="NCBI Taxonomy" id="96639"/>
    <lineage>
        <taxon>Eukaryota</taxon>
        <taxon>Sar</taxon>
        <taxon>Stramenopiles</taxon>
        <taxon>Bigyra</taxon>
        <taxon>Labyrinthulomycetes</taxon>
        <taxon>Thraustochytrida</taxon>
        <taxon>Thraustochytriidae</taxon>
        <taxon>Mucochytrium</taxon>
    </lineage>
</organism>
<dbReference type="FunFam" id="1.10.10.60:FF:000010">
    <property type="entry name" value="Transcriptional activator Myb isoform A"/>
    <property type="match status" value="1"/>
</dbReference>
<evidence type="ECO:0000256" key="3">
    <source>
        <dbReference type="SAM" id="MobiDB-lite"/>
    </source>
</evidence>
<dbReference type="EMBL" id="HBHK01024936">
    <property type="protein sequence ID" value="CAD9704320.1"/>
    <property type="molecule type" value="Transcribed_RNA"/>
</dbReference>
<feature type="compositionally biased region" description="Polar residues" evidence="3">
    <location>
        <begin position="70"/>
        <end position="82"/>
    </location>
</feature>
<feature type="compositionally biased region" description="Low complexity" evidence="3">
    <location>
        <begin position="309"/>
        <end position="329"/>
    </location>
</feature>
<dbReference type="InterPro" id="IPR017930">
    <property type="entry name" value="Myb_dom"/>
</dbReference>
<keyword evidence="1" id="KW-0677">Repeat</keyword>
<sequence>MEKKMDSFPRKRSNSPILYNERPVGGDGAGASGKRAIVATSTEWHSRTQKKTEQPRLSTSSTESKTDSSGPTTKHTLQQGRNAAQGVKSHIATGVTGRISERKNVGSVPPPTKAPGNSRIKGPWTRDEDELLAKLVKEYGPKKWSVIAAHVPGRIGKQCRERWLNHLDSSVKKSPWTDAEDATLLRAQDKVGNRWCEIAKLLPGRPENAVKNRWNSLMNRRYPKFKAGASNKPASMASSGAMMHIQSHPPPVPHMMGRPATSMQMKMHGHYMNPYMPMQNMPHSQKNQSNVKVKKEKKTSSNGTTKTASSTNGKQTKKSTTSKTSVTPTQNGGQPALKSKIGKALSSTTQKGGKVNGSTPTSDDKSKKSSPSSKTKLSAKEQDELLYSMDFGDDKSFAFVDQLQFSGMTPTNRGQKQRKAPPALQLSGNSGGDVNFSFPSPANMEVDPVMFLTSSHGTPRSVTSMYDTLNESILTDASLNRGAGDALAQNLVGLSIDGDFQDIFQSLPVTPGANRGVGRQKGSPKRLNISVDEKEFSLLGNGEDFFMNGTGSPSTLTDFFDSNIPTPKVRTPKLTKCASPVAEIGNITRSFQEGKITEKQKGRLKDEVIRRNGQRA</sequence>
<gene>
    <name evidence="6" type="ORF">QSP1433_LOCUS15684</name>
</gene>
<dbReference type="SMART" id="SM00717">
    <property type="entry name" value="SANT"/>
    <property type="match status" value="2"/>
</dbReference>
<proteinExistence type="predicted"/>
<feature type="compositionally biased region" description="Low complexity" evidence="3">
    <location>
        <begin position="271"/>
        <end position="282"/>
    </location>
</feature>
<feature type="domain" description="Myb-like" evidence="4">
    <location>
        <begin position="168"/>
        <end position="218"/>
    </location>
</feature>
<dbReference type="Gene3D" id="1.10.10.60">
    <property type="entry name" value="Homeodomain-like"/>
    <property type="match status" value="2"/>
</dbReference>
<evidence type="ECO:0000259" key="5">
    <source>
        <dbReference type="PROSITE" id="PS51294"/>
    </source>
</evidence>
<dbReference type="GO" id="GO:0000981">
    <property type="term" value="F:DNA-binding transcription factor activity, RNA polymerase II-specific"/>
    <property type="evidence" value="ECO:0007669"/>
    <property type="project" value="TreeGrafter"/>
</dbReference>
<accession>A0A7S2WRT1</accession>
<evidence type="ECO:0000313" key="6">
    <source>
        <dbReference type="EMBL" id="CAD9704320.1"/>
    </source>
</evidence>
<name>A0A7S2WRT1_9STRA</name>
<feature type="region of interest" description="Disordered" evidence="3">
    <location>
        <begin position="1"/>
        <end position="125"/>
    </location>
</feature>
<dbReference type="PROSITE" id="PS51294">
    <property type="entry name" value="HTH_MYB"/>
    <property type="match status" value="2"/>
</dbReference>
<feature type="domain" description="HTH myb-type" evidence="5">
    <location>
        <begin position="116"/>
        <end position="171"/>
    </location>
</feature>
<feature type="region of interest" description="Disordered" evidence="3">
    <location>
        <begin position="271"/>
        <end position="381"/>
    </location>
</feature>
<dbReference type="PROSITE" id="PS50090">
    <property type="entry name" value="MYB_LIKE"/>
    <property type="match status" value="2"/>
</dbReference>
<reference evidence="6" key="1">
    <citation type="submission" date="2021-01" db="EMBL/GenBank/DDBJ databases">
        <authorList>
            <person name="Corre E."/>
            <person name="Pelletier E."/>
            <person name="Niang G."/>
            <person name="Scheremetjew M."/>
            <person name="Finn R."/>
            <person name="Kale V."/>
            <person name="Holt S."/>
            <person name="Cochrane G."/>
            <person name="Meng A."/>
            <person name="Brown T."/>
            <person name="Cohen L."/>
        </authorList>
    </citation>
    <scope>NUCLEOTIDE SEQUENCE</scope>
    <source>
        <strain evidence="6">NY070348D</strain>
    </source>
</reference>
<protein>
    <submittedName>
        <fullName evidence="6">Uncharacterized protein</fullName>
    </submittedName>
</protein>
<dbReference type="AlphaFoldDB" id="A0A7S2WRT1"/>
<dbReference type="Pfam" id="PF13921">
    <property type="entry name" value="Myb_DNA-bind_6"/>
    <property type="match status" value="1"/>
</dbReference>
<dbReference type="PANTHER" id="PTHR45614">
    <property type="entry name" value="MYB PROTEIN-RELATED"/>
    <property type="match status" value="1"/>
</dbReference>
<dbReference type="InterPro" id="IPR009057">
    <property type="entry name" value="Homeodomain-like_sf"/>
</dbReference>
<dbReference type="GO" id="GO:0005634">
    <property type="term" value="C:nucleus"/>
    <property type="evidence" value="ECO:0007669"/>
    <property type="project" value="TreeGrafter"/>
</dbReference>
<feature type="domain" description="Myb-like" evidence="4">
    <location>
        <begin position="116"/>
        <end position="167"/>
    </location>
</feature>
<feature type="region of interest" description="Disordered" evidence="3">
    <location>
        <begin position="407"/>
        <end position="431"/>
    </location>
</feature>
<dbReference type="PANTHER" id="PTHR45614:SF25">
    <property type="entry name" value="MYB PROTEIN"/>
    <property type="match status" value="1"/>
</dbReference>
<dbReference type="CDD" id="cd00167">
    <property type="entry name" value="SANT"/>
    <property type="match status" value="2"/>
</dbReference>
<feature type="domain" description="HTH myb-type" evidence="5">
    <location>
        <begin position="172"/>
        <end position="222"/>
    </location>
</feature>
<evidence type="ECO:0000256" key="1">
    <source>
        <dbReference type="ARBA" id="ARBA00022737"/>
    </source>
</evidence>